<reference evidence="1" key="1">
    <citation type="journal article" date="2020" name="Stud. Mycol.">
        <title>101 Dothideomycetes genomes: a test case for predicting lifestyles and emergence of pathogens.</title>
        <authorList>
            <person name="Haridas S."/>
            <person name="Albert R."/>
            <person name="Binder M."/>
            <person name="Bloem J."/>
            <person name="Labutti K."/>
            <person name="Salamov A."/>
            <person name="Andreopoulos B."/>
            <person name="Baker S."/>
            <person name="Barry K."/>
            <person name="Bills G."/>
            <person name="Bluhm B."/>
            <person name="Cannon C."/>
            <person name="Castanera R."/>
            <person name="Culley D."/>
            <person name="Daum C."/>
            <person name="Ezra D."/>
            <person name="Gonzalez J."/>
            <person name="Henrissat B."/>
            <person name="Kuo A."/>
            <person name="Liang C."/>
            <person name="Lipzen A."/>
            <person name="Lutzoni F."/>
            <person name="Magnuson J."/>
            <person name="Mondo S."/>
            <person name="Nolan M."/>
            <person name="Ohm R."/>
            <person name="Pangilinan J."/>
            <person name="Park H.-J."/>
            <person name="Ramirez L."/>
            <person name="Alfaro M."/>
            <person name="Sun H."/>
            <person name="Tritt A."/>
            <person name="Yoshinaga Y."/>
            <person name="Zwiers L.-H."/>
            <person name="Turgeon B."/>
            <person name="Goodwin S."/>
            <person name="Spatafora J."/>
            <person name="Crous P."/>
            <person name="Grigoriev I."/>
        </authorList>
    </citation>
    <scope>NUCLEOTIDE SEQUENCE</scope>
    <source>
        <strain evidence="1">CBS 260.36</strain>
    </source>
</reference>
<name>A0A9P4MG04_9PEZI</name>
<dbReference type="EMBL" id="ML996093">
    <property type="protein sequence ID" value="KAF2148454.1"/>
    <property type="molecule type" value="Genomic_DNA"/>
</dbReference>
<accession>A0A9P4MG04</accession>
<dbReference type="OrthoDB" id="4358152at2759"/>
<sequence>MTTVLAREPAHVRRIVQVIAHIQAGTIPQHHRLNLRVFMDNVIKPTFALERGRVHAGAFSPIGLPEICTATMLRAILRTARYVMYQTFDCIGYFRQQYQGLQPLRLADLSFSFEHAVDGVPSHGALRQTPLSIPYPKQDVGQPTWLEEQRVIRAFWRIKLIEELEAAISDGTLTFVHIRATIPQLAETLRRICPLEFWYRGTGLVDSITVPYRHFLRDNRVELHVLSSVKFYLSLRRPPVRQRSWATPSPSGNDHAELTNDHSVVWQFFNDFVAVNELNGFLSFGPFEKCGFAIWTNRRLQGFGFLPGGPDPDMQTLTPNVYTHLWLSVLGPHGIQMVRQAAQPAVDQGRRMLATLMASSDPKWHQPNHSQRTVDQSAKQRCLVM</sequence>
<keyword evidence="2" id="KW-1185">Reference proteome</keyword>
<dbReference type="Proteomes" id="UP000799439">
    <property type="component" value="Unassembled WGS sequence"/>
</dbReference>
<proteinExistence type="predicted"/>
<organism evidence="1 2">
    <name type="scientific">Myriangium duriaei CBS 260.36</name>
    <dbReference type="NCBI Taxonomy" id="1168546"/>
    <lineage>
        <taxon>Eukaryota</taxon>
        <taxon>Fungi</taxon>
        <taxon>Dikarya</taxon>
        <taxon>Ascomycota</taxon>
        <taxon>Pezizomycotina</taxon>
        <taxon>Dothideomycetes</taxon>
        <taxon>Dothideomycetidae</taxon>
        <taxon>Myriangiales</taxon>
        <taxon>Myriangiaceae</taxon>
        <taxon>Myriangium</taxon>
    </lineage>
</organism>
<protein>
    <submittedName>
        <fullName evidence="1">Uncharacterized protein</fullName>
    </submittedName>
</protein>
<dbReference type="AlphaFoldDB" id="A0A9P4MG04"/>
<evidence type="ECO:0000313" key="2">
    <source>
        <dbReference type="Proteomes" id="UP000799439"/>
    </source>
</evidence>
<gene>
    <name evidence="1" type="ORF">K461DRAFT_324790</name>
</gene>
<comment type="caution">
    <text evidence="1">The sequence shown here is derived from an EMBL/GenBank/DDBJ whole genome shotgun (WGS) entry which is preliminary data.</text>
</comment>
<evidence type="ECO:0000313" key="1">
    <source>
        <dbReference type="EMBL" id="KAF2148454.1"/>
    </source>
</evidence>